<evidence type="ECO:0000256" key="2">
    <source>
        <dbReference type="RuleBase" id="RU368102"/>
    </source>
</evidence>
<keyword evidence="2" id="KW-0808">Transferase</keyword>
<sequence>MLGGVMLLSQHSPLHRRYSVSEWSHRILPAFELGQFCYYEDNQGRPVAFCNWALVSIPVRNVLLSGERDLISTDWQSGDFVFFPEMIAPFGHARTVVRDLRQRVFASRKGQQACTVRGAIHEDQDCCVRKVQWFLI</sequence>
<keyword evidence="2" id="KW-0012">Acyltransferase</keyword>
<organism evidence="3 4">
    <name type="scientific">Chromobacterium indicum</name>
    <dbReference type="NCBI Taxonomy" id="3110228"/>
    <lineage>
        <taxon>Bacteria</taxon>
        <taxon>Pseudomonadati</taxon>
        <taxon>Pseudomonadota</taxon>
        <taxon>Betaproteobacteria</taxon>
        <taxon>Neisseriales</taxon>
        <taxon>Chromobacteriaceae</taxon>
        <taxon>Chromobacterium</taxon>
    </lineage>
</organism>
<keyword evidence="2" id="KW-0963">Cytoplasm</keyword>
<comment type="caution">
    <text evidence="3">The sequence shown here is derived from an EMBL/GenBank/DDBJ whole genome shotgun (WGS) entry which is preliminary data.</text>
</comment>
<dbReference type="Proteomes" id="UP001405405">
    <property type="component" value="Unassembled WGS sequence"/>
</dbReference>
<keyword evidence="4" id="KW-1185">Reference proteome</keyword>
<dbReference type="InterPro" id="IPR003996">
    <property type="entry name" value="RTX_toxin-activating_protC_bac"/>
</dbReference>
<evidence type="ECO:0000256" key="1">
    <source>
        <dbReference type="ARBA" id="ARBA00005686"/>
    </source>
</evidence>
<accession>A0ABV0CJ17</accession>
<dbReference type="Pfam" id="PF02794">
    <property type="entry name" value="HlyC"/>
    <property type="match status" value="1"/>
</dbReference>
<gene>
    <name evidence="3" type="ORF">VA599_10440</name>
</gene>
<evidence type="ECO:0000313" key="3">
    <source>
        <dbReference type="EMBL" id="MEN7431170.1"/>
    </source>
</evidence>
<reference evidence="3 4" key="1">
    <citation type="submission" date="2023-12" db="EMBL/GenBank/DDBJ databases">
        <title>Chromobacterium sp. strain TRC.1.1.SA producing antimicrobial pigment.</title>
        <authorList>
            <person name="Verma N."/>
            <person name="Choksket S."/>
            <person name="Pinnaka A.K."/>
            <person name="Korpole S."/>
        </authorList>
    </citation>
    <scope>NUCLEOTIDE SEQUENCE [LARGE SCALE GENOMIC DNA]</scope>
    <source>
        <strain evidence="3 4">TRC1.1.SA</strain>
    </source>
</reference>
<comment type="function">
    <text evidence="2">Involved in fatty acylation of protoxin at internal lysine residues, thereby converting it to the active toxin.</text>
</comment>
<dbReference type="EMBL" id="JAYFSJ010000006">
    <property type="protein sequence ID" value="MEN7431170.1"/>
    <property type="molecule type" value="Genomic_DNA"/>
</dbReference>
<evidence type="ECO:0000313" key="4">
    <source>
        <dbReference type="Proteomes" id="UP001405405"/>
    </source>
</evidence>
<comment type="similarity">
    <text evidence="1 2">Belongs to the RTX toxin acyltransferase family.</text>
</comment>
<comment type="subcellular location">
    <subcellularLocation>
        <location evidence="2">Cytoplasm</location>
    </subcellularLocation>
</comment>
<name>A0ABV0CJ17_9NEIS</name>
<proteinExistence type="inferred from homology"/>
<dbReference type="RefSeq" id="WP_346788506.1">
    <property type="nucleotide sequence ID" value="NZ_JAYFSJ010000006.1"/>
</dbReference>
<dbReference type="EC" id="2.3.1.-" evidence="2"/>
<keyword evidence="2" id="KW-0204">Cytolysis</keyword>
<protein>
    <recommendedName>
        <fullName evidence="2">RTX toxin-activating lysine-acyltransferase</fullName>
        <ecNumber evidence="2">2.3.1.-</ecNumber>
    </recommendedName>
</protein>
<dbReference type="PRINTS" id="PR01489">
    <property type="entry name" value="RTXTOXINC"/>
</dbReference>